<dbReference type="PANTHER" id="PTHR37812">
    <property type="entry name" value="MU-LIKE PROPHAGE FLUMU PROTEIN C"/>
    <property type="match status" value="1"/>
</dbReference>
<accession>A0A516KC77</accession>
<keyword evidence="2" id="KW-1185">Reference proteome</keyword>
<dbReference type="SUPFAM" id="SSF46689">
    <property type="entry name" value="Homeodomain-like"/>
    <property type="match status" value="1"/>
</dbReference>
<dbReference type="InterPro" id="IPR009057">
    <property type="entry name" value="Homeodomain-like_sf"/>
</dbReference>
<proteinExistence type="predicted"/>
<dbReference type="Proteomes" id="UP000315215">
    <property type="component" value="Chromosome"/>
</dbReference>
<dbReference type="InterPro" id="IPR049739">
    <property type="entry name" value="YraL-like"/>
</dbReference>
<dbReference type="AlphaFoldDB" id="A0A516KC77"/>
<dbReference type="InterPro" id="IPR052411">
    <property type="entry name" value="c-mor_Regulatory_Protein"/>
</dbReference>
<dbReference type="OrthoDB" id="9800398at2"/>
<organism evidence="1 2">
    <name type="scientific">Radiobacillus deserti</name>
    <dbReference type="NCBI Taxonomy" id="2594883"/>
    <lineage>
        <taxon>Bacteria</taxon>
        <taxon>Bacillati</taxon>
        <taxon>Bacillota</taxon>
        <taxon>Bacilli</taxon>
        <taxon>Bacillales</taxon>
        <taxon>Bacillaceae</taxon>
        <taxon>Radiobacillus</taxon>
    </lineage>
</organism>
<evidence type="ECO:0000313" key="2">
    <source>
        <dbReference type="Proteomes" id="UP000315215"/>
    </source>
</evidence>
<evidence type="ECO:0008006" key="3">
    <source>
        <dbReference type="Google" id="ProtNLM"/>
    </source>
</evidence>
<name>A0A516KC77_9BACI</name>
<reference evidence="1 2" key="1">
    <citation type="submission" date="2019-07" db="EMBL/GenBank/DDBJ databases">
        <authorList>
            <person name="Li J."/>
        </authorList>
    </citation>
    <scope>NUCLEOTIDE SEQUENCE [LARGE SCALE GENOMIC DNA]</scope>
    <source>
        <strain evidence="1 2">TKL69</strain>
    </source>
</reference>
<dbReference type="PANTHER" id="PTHR37812:SF1">
    <property type="entry name" value="MU-LIKE PROPHAGE FLUMU PROTEIN C"/>
    <property type="match status" value="1"/>
</dbReference>
<dbReference type="Gene3D" id="1.10.10.60">
    <property type="entry name" value="Homeodomain-like"/>
    <property type="match status" value="1"/>
</dbReference>
<evidence type="ECO:0000313" key="1">
    <source>
        <dbReference type="EMBL" id="QDP39005.1"/>
    </source>
</evidence>
<sequence length="88" mass="10406">MKQVRATDLLPEELLLEIQKYVDGEILYIPKRSEKHCKWGSRSGGRKYIDERNQDIRELFQNGTRIDDLADMYCLSPETIKKIVYSKQ</sequence>
<gene>
    <name evidence="1" type="ORF">FN924_01510</name>
</gene>
<dbReference type="EMBL" id="CP041666">
    <property type="protein sequence ID" value="QDP39005.1"/>
    <property type="molecule type" value="Genomic_DNA"/>
</dbReference>
<dbReference type="NCBIfam" id="NF040785">
    <property type="entry name" value="CD3324_fam"/>
    <property type="match status" value="1"/>
</dbReference>
<protein>
    <recommendedName>
        <fullName evidence="3">Mor transcription activator domain-containing protein</fullName>
    </recommendedName>
</protein>
<dbReference type="RefSeq" id="WP_143891755.1">
    <property type="nucleotide sequence ID" value="NZ_CP041666.1"/>
</dbReference>
<dbReference type="KEGG" id="aqt:FN924_01510"/>